<dbReference type="AlphaFoldDB" id="A0A813GUB2"/>
<keyword evidence="2" id="KW-1185">Reference proteome</keyword>
<comment type="caution">
    <text evidence="1">The sequence shown here is derived from an EMBL/GenBank/DDBJ whole genome shotgun (WGS) entry which is preliminary data.</text>
</comment>
<proteinExistence type="predicted"/>
<reference evidence="1" key="1">
    <citation type="submission" date="2021-02" db="EMBL/GenBank/DDBJ databases">
        <authorList>
            <person name="Dougan E. K."/>
            <person name="Rhodes N."/>
            <person name="Thang M."/>
            <person name="Chan C."/>
        </authorList>
    </citation>
    <scope>NUCLEOTIDE SEQUENCE</scope>
</reference>
<protein>
    <submittedName>
        <fullName evidence="1">Uncharacterized protein</fullName>
    </submittedName>
</protein>
<sequence length="96" mass="11232">MEQVLTVQSHHENFTRREMEDMVGRIDHHMLVVDRAMMAVREELQYVAQEVRSSQLELSRRQCVLGGFPKTMPPTVRNAFIACTLLHVSTKLEYHH</sequence>
<gene>
    <name evidence="1" type="ORF">PGLA1383_LOCUS43496</name>
</gene>
<accession>A0A813GUB2</accession>
<organism evidence="1 2">
    <name type="scientific">Polarella glacialis</name>
    <name type="common">Dinoflagellate</name>
    <dbReference type="NCBI Taxonomy" id="89957"/>
    <lineage>
        <taxon>Eukaryota</taxon>
        <taxon>Sar</taxon>
        <taxon>Alveolata</taxon>
        <taxon>Dinophyceae</taxon>
        <taxon>Suessiales</taxon>
        <taxon>Suessiaceae</taxon>
        <taxon>Polarella</taxon>
    </lineage>
</organism>
<evidence type="ECO:0000313" key="1">
    <source>
        <dbReference type="EMBL" id="CAE8626572.1"/>
    </source>
</evidence>
<dbReference type="EMBL" id="CAJNNV010028992">
    <property type="protein sequence ID" value="CAE8626572.1"/>
    <property type="molecule type" value="Genomic_DNA"/>
</dbReference>
<dbReference type="Proteomes" id="UP000654075">
    <property type="component" value="Unassembled WGS sequence"/>
</dbReference>
<evidence type="ECO:0000313" key="2">
    <source>
        <dbReference type="Proteomes" id="UP000654075"/>
    </source>
</evidence>
<name>A0A813GUB2_POLGL</name>